<accession>A0A5C6X7P0</accession>
<name>A0A5C6X7P0_9DELT</name>
<comment type="caution">
    <text evidence="1">The sequence shown here is derived from an EMBL/GenBank/DDBJ whole genome shotgun (WGS) entry which is preliminary data.</text>
</comment>
<evidence type="ECO:0000313" key="1">
    <source>
        <dbReference type="EMBL" id="TXD32414.1"/>
    </source>
</evidence>
<gene>
    <name evidence="1" type="ORF">FRC96_17550</name>
</gene>
<dbReference type="Gene3D" id="3.30.450.30">
    <property type="entry name" value="Dynein light chain 2a, cytoplasmic"/>
    <property type="match status" value="1"/>
</dbReference>
<dbReference type="Proteomes" id="UP000321046">
    <property type="component" value="Unassembled WGS sequence"/>
</dbReference>
<dbReference type="OrthoDB" id="5515191at2"/>
<proteinExistence type="predicted"/>
<evidence type="ECO:0008006" key="3">
    <source>
        <dbReference type="Google" id="ProtNLM"/>
    </source>
</evidence>
<reference evidence="1 2" key="1">
    <citation type="submission" date="2019-08" db="EMBL/GenBank/DDBJ databases">
        <title>Bradymonadales sp. TMQ2.</title>
        <authorList>
            <person name="Liang Q."/>
        </authorList>
    </citation>
    <scope>NUCLEOTIDE SEQUENCE [LARGE SCALE GENOMIC DNA]</scope>
    <source>
        <strain evidence="1 2">TMQ2</strain>
    </source>
</reference>
<organism evidence="1 2">
    <name type="scientific">Lujinxingia vulgaris</name>
    <dbReference type="NCBI Taxonomy" id="2600176"/>
    <lineage>
        <taxon>Bacteria</taxon>
        <taxon>Deltaproteobacteria</taxon>
        <taxon>Bradymonadales</taxon>
        <taxon>Lujinxingiaceae</taxon>
        <taxon>Lujinxingia</taxon>
    </lineage>
</organism>
<dbReference type="EMBL" id="VOSL01000129">
    <property type="protein sequence ID" value="TXD32414.1"/>
    <property type="molecule type" value="Genomic_DNA"/>
</dbReference>
<evidence type="ECO:0000313" key="2">
    <source>
        <dbReference type="Proteomes" id="UP000321046"/>
    </source>
</evidence>
<dbReference type="AlphaFoldDB" id="A0A5C6X7P0"/>
<sequence length="128" mass="14161">MSSTLYELLTEITTELPGWLHTSVVDRETGMSLASLSQGDPLEAAGADAFHSDLYRMTAALLEGLPLGEQADSMVLSSQRATFVSVPMAEMNYLWLVVTERRMTVGFTQALMRKHQARIEESVRALLL</sequence>
<dbReference type="RefSeq" id="WP_146976375.1">
    <property type="nucleotide sequence ID" value="NZ_VOSL01000129.1"/>
</dbReference>
<protein>
    <recommendedName>
        <fullName evidence="3">Roadblock/LAMTOR2 domain-containing protein</fullName>
    </recommendedName>
</protein>